<name>A0A8J5ID16_ZINOF</name>
<dbReference type="GO" id="GO:0003735">
    <property type="term" value="F:structural constituent of ribosome"/>
    <property type="evidence" value="ECO:0007669"/>
    <property type="project" value="InterPro"/>
</dbReference>
<evidence type="ECO:0000256" key="2">
    <source>
        <dbReference type="ARBA" id="ARBA00022980"/>
    </source>
</evidence>
<sequence>MPSHKTFKIKQKLAKKMRQNRPIPHWIRLRTDNTIRPFTHAKGRSSSSSYSAFSCLLLNDNSFASNSKSDSRRHCYGPTAVQLAQAESNFRIAMIMCHPHEKRLTGDRWRCRCPTAVRVAQAKSNLCIAMILVAI</sequence>
<protein>
    <recommendedName>
        <fullName evidence="6">Ribosomal protein L39</fullName>
    </recommendedName>
</protein>
<evidence type="ECO:0000256" key="1">
    <source>
        <dbReference type="ARBA" id="ARBA00009339"/>
    </source>
</evidence>
<keyword evidence="3" id="KW-0687">Ribonucleoprotein</keyword>
<dbReference type="AlphaFoldDB" id="A0A8J5ID16"/>
<dbReference type="GO" id="GO:0006412">
    <property type="term" value="P:translation"/>
    <property type="evidence" value="ECO:0007669"/>
    <property type="project" value="InterPro"/>
</dbReference>
<dbReference type="InterPro" id="IPR023626">
    <property type="entry name" value="Ribosomal_eL39_dom_sf"/>
</dbReference>
<proteinExistence type="inferred from homology"/>
<dbReference type="FunFam" id="1.10.1620.10:FF:000001">
    <property type="entry name" value="60S ribosomal protein-like L39"/>
    <property type="match status" value="1"/>
</dbReference>
<dbReference type="Gene3D" id="1.10.1620.10">
    <property type="entry name" value="Ribosomal protein L39e"/>
    <property type="match status" value="1"/>
</dbReference>
<reference evidence="4 5" key="1">
    <citation type="submission" date="2020-08" db="EMBL/GenBank/DDBJ databases">
        <title>Plant Genome Project.</title>
        <authorList>
            <person name="Zhang R.-G."/>
        </authorList>
    </citation>
    <scope>NUCLEOTIDE SEQUENCE [LARGE SCALE GENOMIC DNA]</scope>
    <source>
        <tissue evidence="4">Rhizome</tissue>
    </source>
</reference>
<gene>
    <name evidence="4" type="ORF">ZIOFF_006639</name>
</gene>
<evidence type="ECO:0000256" key="3">
    <source>
        <dbReference type="ARBA" id="ARBA00023274"/>
    </source>
</evidence>
<keyword evidence="5" id="KW-1185">Reference proteome</keyword>
<organism evidence="4 5">
    <name type="scientific">Zingiber officinale</name>
    <name type="common">Ginger</name>
    <name type="synonym">Amomum zingiber</name>
    <dbReference type="NCBI Taxonomy" id="94328"/>
    <lineage>
        <taxon>Eukaryota</taxon>
        <taxon>Viridiplantae</taxon>
        <taxon>Streptophyta</taxon>
        <taxon>Embryophyta</taxon>
        <taxon>Tracheophyta</taxon>
        <taxon>Spermatophyta</taxon>
        <taxon>Magnoliopsida</taxon>
        <taxon>Liliopsida</taxon>
        <taxon>Zingiberales</taxon>
        <taxon>Zingiberaceae</taxon>
        <taxon>Zingiber</taxon>
    </lineage>
</organism>
<accession>A0A8J5ID16</accession>
<evidence type="ECO:0000313" key="4">
    <source>
        <dbReference type="EMBL" id="KAG6532786.1"/>
    </source>
</evidence>
<comment type="similarity">
    <text evidence="1">Belongs to the eukaryotic ribosomal protein eL39 family.</text>
</comment>
<evidence type="ECO:0008006" key="6">
    <source>
        <dbReference type="Google" id="ProtNLM"/>
    </source>
</evidence>
<dbReference type="GO" id="GO:0022625">
    <property type="term" value="C:cytosolic large ribosomal subunit"/>
    <property type="evidence" value="ECO:0007669"/>
    <property type="project" value="TreeGrafter"/>
</dbReference>
<dbReference type="Proteomes" id="UP000734854">
    <property type="component" value="Unassembled WGS sequence"/>
</dbReference>
<dbReference type="SUPFAM" id="SSF48662">
    <property type="entry name" value="Ribosomal protein L39e"/>
    <property type="match status" value="1"/>
</dbReference>
<evidence type="ECO:0000313" key="5">
    <source>
        <dbReference type="Proteomes" id="UP000734854"/>
    </source>
</evidence>
<keyword evidence="2" id="KW-0689">Ribosomal protein</keyword>
<dbReference type="Pfam" id="PF00832">
    <property type="entry name" value="Ribosomal_L39"/>
    <property type="match status" value="1"/>
</dbReference>
<comment type="caution">
    <text evidence="4">The sequence shown here is derived from an EMBL/GenBank/DDBJ whole genome shotgun (WGS) entry which is preliminary data.</text>
</comment>
<dbReference type="PANTHER" id="PTHR19970">
    <property type="entry name" value="RIBOSOMAL PROTEIN L39E"/>
    <property type="match status" value="1"/>
</dbReference>
<dbReference type="PANTHER" id="PTHR19970:SF0">
    <property type="entry name" value="LARGE RIBOSOMAL SUBUNIT PROTEIN EL39"/>
    <property type="match status" value="1"/>
</dbReference>
<dbReference type="InterPro" id="IPR000077">
    <property type="entry name" value="Ribosomal_eL39"/>
</dbReference>
<dbReference type="EMBL" id="JACMSC010000002">
    <property type="protein sequence ID" value="KAG6532786.1"/>
    <property type="molecule type" value="Genomic_DNA"/>
</dbReference>